<dbReference type="InterPro" id="IPR050445">
    <property type="entry name" value="Bact_polysacc_biosynth/exp"/>
</dbReference>
<dbReference type="EC" id="2.7.10.2" evidence="4"/>
<comment type="subcellular location">
    <subcellularLocation>
        <location evidence="1">Cell inner membrane</location>
        <topology evidence="1">Multi-pass membrane protein</topology>
    </subcellularLocation>
</comment>
<evidence type="ECO:0000256" key="5">
    <source>
        <dbReference type="ARBA" id="ARBA00022475"/>
    </source>
</evidence>
<sequence>MTRLDPLTPHPQTQPVPVPAPAGGEGARGEVDLLAVLRTLWNGRLAIVLAAAAFVAAGAFYLQRVAVPEYVATSVVALEEGGRQALDLEGVVPGLAGDRPSVNTQIEVIRSRGLLGKVVDRLDLAATLARMERERGPSALRRARTWIAGATGLPFLAPAPEEGPATPEEARREAVDDLLGMIEVANLRQSLVYTISARSPDPALSVEIANAVADLYILEQIEVRFEATARATEWLAERVAELQGAMRDAQNRLRDFTAENELVTGDGIAALNRRIADLRERLAEARAGGRDAAADDALRAAAASGDWDAVLRATGDPAIRRLLSRPAGEAREEALRARAGQLAAGASGLRAGAQAAALARTLGELEARLARQTEDLIRQQAAEREVEQATALFEYFETRLRETAVQQNLQEAEARVLSAAVPPEGPASPRAVPVLAAALLLGLIGGAALVLGREAARTGIRSGEDLEALTGLTVLGQIPRAKVRGRRRMLGYLARRPASRLAEAYRNLRTSVMLSDIDRPPEVILSTSSVPGEGKTSQAMALAQSLAGMGKRVLLVECDLRRRTFAEELGLSEEFGLVSVLTGEAALADAVQGAPALLGEVDVLVGDAPAANPVDVFSSRAFANFVAAARGAYDVVVLDAPPVLVVPDARVIGTLADATVYSVRWDATPRAALREGLRLLSTAGVRVTGLVLSQIDLKRQRRRGEGDGAYYADGYYAN</sequence>
<dbReference type="InterPro" id="IPR005702">
    <property type="entry name" value="Wzc-like_C"/>
</dbReference>
<feature type="domain" description="Tyrosine-protein kinase G-rich" evidence="21">
    <location>
        <begin position="383"/>
        <end position="455"/>
    </location>
</feature>
<keyword evidence="11" id="KW-0067">ATP-binding</keyword>
<dbReference type="OrthoDB" id="230260at2"/>
<feature type="region of interest" description="Disordered" evidence="17">
    <location>
        <begin position="1"/>
        <end position="24"/>
    </location>
</feature>
<keyword evidence="6" id="KW-0997">Cell inner membrane</keyword>
<dbReference type="InterPro" id="IPR027417">
    <property type="entry name" value="P-loop_NTPase"/>
</dbReference>
<feature type="coiled-coil region" evidence="16">
    <location>
        <begin position="239"/>
        <end position="288"/>
    </location>
</feature>
<dbReference type="CDD" id="cd05387">
    <property type="entry name" value="BY-kinase"/>
    <property type="match status" value="1"/>
</dbReference>
<keyword evidence="16" id="KW-0175">Coiled coil</keyword>
<dbReference type="AlphaFoldDB" id="A0A2T0X2G9"/>
<evidence type="ECO:0000256" key="15">
    <source>
        <dbReference type="ARBA" id="ARBA00051245"/>
    </source>
</evidence>
<keyword evidence="10" id="KW-0418">Kinase</keyword>
<keyword evidence="8 18" id="KW-0812">Transmembrane</keyword>
<gene>
    <name evidence="22" type="ORF">BCF33_2019</name>
</gene>
<dbReference type="PANTHER" id="PTHR32309">
    <property type="entry name" value="TYROSINE-PROTEIN KINASE"/>
    <property type="match status" value="1"/>
</dbReference>
<feature type="domain" description="AAA" evidence="20">
    <location>
        <begin position="532"/>
        <end position="646"/>
    </location>
</feature>
<dbReference type="GO" id="GO:0004713">
    <property type="term" value="F:protein tyrosine kinase activity"/>
    <property type="evidence" value="ECO:0007669"/>
    <property type="project" value="TreeGrafter"/>
</dbReference>
<evidence type="ECO:0000256" key="17">
    <source>
        <dbReference type="SAM" id="MobiDB-lite"/>
    </source>
</evidence>
<evidence type="ECO:0000259" key="20">
    <source>
        <dbReference type="Pfam" id="PF13614"/>
    </source>
</evidence>
<evidence type="ECO:0000256" key="12">
    <source>
        <dbReference type="ARBA" id="ARBA00022989"/>
    </source>
</evidence>
<evidence type="ECO:0000256" key="6">
    <source>
        <dbReference type="ARBA" id="ARBA00022519"/>
    </source>
</evidence>
<accession>A0A2T0X2G9</accession>
<comment type="similarity">
    <text evidence="3">Belongs to the etk/wzc family.</text>
</comment>
<dbReference type="Proteomes" id="UP000238801">
    <property type="component" value="Unassembled WGS sequence"/>
</dbReference>
<evidence type="ECO:0000259" key="21">
    <source>
        <dbReference type="Pfam" id="PF13807"/>
    </source>
</evidence>
<keyword evidence="7" id="KW-0808">Transferase</keyword>
<keyword evidence="5" id="KW-1003">Cell membrane</keyword>
<keyword evidence="14" id="KW-0829">Tyrosine-protein kinase</keyword>
<evidence type="ECO:0000256" key="8">
    <source>
        <dbReference type="ARBA" id="ARBA00022692"/>
    </source>
</evidence>
<evidence type="ECO:0000256" key="16">
    <source>
        <dbReference type="SAM" id="Coils"/>
    </source>
</evidence>
<dbReference type="InterPro" id="IPR032807">
    <property type="entry name" value="GNVR"/>
</dbReference>
<protein>
    <recommendedName>
        <fullName evidence="4">non-specific protein-tyrosine kinase</fullName>
        <ecNumber evidence="4">2.7.10.2</ecNumber>
    </recommendedName>
</protein>
<evidence type="ECO:0000256" key="3">
    <source>
        <dbReference type="ARBA" id="ARBA00008883"/>
    </source>
</evidence>
<evidence type="ECO:0000256" key="2">
    <source>
        <dbReference type="ARBA" id="ARBA00007316"/>
    </source>
</evidence>
<evidence type="ECO:0000256" key="18">
    <source>
        <dbReference type="SAM" id="Phobius"/>
    </source>
</evidence>
<evidence type="ECO:0000256" key="7">
    <source>
        <dbReference type="ARBA" id="ARBA00022679"/>
    </source>
</evidence>
<comment type="similarity">
    <text evidence="2">Belongs to the CpsD/CapB family.</text>
</comment>
<evidence type="ECO:0000256" key="9">
    <source>
        <dbReference type="ARBA" id="ARBA00022741"/>
    </source>
</evidence>
<evidence type="ECO:0000256" key="14">
    <source>
        <dbReference type="ARBA" id="ARBA00023137"/>
    </source>
</evidence>
<keyword evidence="23" id="KW-1185">Reference proteome</keyword>
<comment type="caution">
    <text evidence="22">The sequence shown here is derived from an EMBL/GenBank/DDBJ whole genome shotgun (WGS) entry which is preliminary data.</text>
</comment>
<evidence type="ECO:0000256" key="10">
    <source>
        <dbReference type="ARBA" id="ARBA00022777"/>
    </source>
</evidence>
<feature type="coiled-coil region" evidence="16">
    <location>
        <begin position="355"/>
        <end position="382"/>
    </location>
</feature>
<proteinExistence type="inferred from homology"/>
<evidence type="ECO:0000256" key="13">
    <source>
        <dbReference type="ARBA" id="ARBA00023136"/>
    </source>
</evidence>
<feature type="domain" description="Polysaccharide chain length determinant N-terminal" evidence="19">
    <location>
        <begin position="30"/>
        <end position="121"/>
    </location>
</feature>
<reference evidence="22 23" key="1">
    <citation type="submission" date="2018-03" db="EMBL/GenBank/DDBJ databases">
        <title>Genomic Encyclopedia of Archaeal and Bacterial Type Strains, Phase II (KMG-II): from individual species to whole genera.</title>
        <authorList>
            <person name="Goeker M."/>
        </authorList>
    </citation>
    <scope>NUCLEOTIDE SEQUENCE [LARGE SCALE GENOMIC DNA]</scope>
    <source>
        <strain evidence="22 23">DSM 29318</strain>
    </source>
</reference>
<name>A0A2T0X2G9_9RHOB</name>
<evidence type="ECO:0000259" key="19">
    <source>
        <dbReference type="Pfam" id="PF02706"/>
    </source>
</evidence>
<evidence type="ECO:0000256" key="4">
    <source>
        <dbReference type="ARBA" id="ARBA00011903"/>
    </source>
</evidence>
<evidence type="ECO:0000256" key="11">
    <source>
        <dbReference type="ARBA" id="ARBA00022840"/>
    </source>
</evidence>
<dbReference type="Gene3D" id="3.40.50.300">
    <property type="entry name" value="P-loop containing nucleotide triphosphate hydrolases"/>
    <property type="match status" value="1"/>
</dbReference>
<dbReference type="InterPro" id="IPR025669">
    <property type="entry name" value="AAA_dom"/>
</dbReference>
<keyword evidence="12 18" id="KW-1133">Transmembrane helix</keyword>
<dbReference type="SUPFAM" id="SSF52540">
    <property type="entry name" value="P-loop containing nucleoside triphosphate hydrolases"/>
    <property type="match status" value="1"/>
</dbReference>
<keyword evidence="9" id="KW-0547">Nucleotide-binding</keyword>
<dbReference type="Pfam" id="PF13807">
    <property type="entry name" value="GNVR"/>
    <property type="match status" value="1"/>
</dbReference>
<feature type="compositionally biased region" description="Pro residues" evidence="17">
    <location>
        <begin position="8"/>
        <end position="20"/>
    </location>
</feature>
<evidence type="ECO:0000313" key="22">
    <source>
        <dbReference type="EMBL" id="PRY93153.1"/>
    </source>
</evidence>
<evidence type="ECO:0000313" key="23">
    <source>
        <dbReference type="Proteomes" id="UP000238801"/>
    </source>
</evidence>
<feature type="transmembrane region" description="Helical" evidence="18">
    <location>
        <begin position="45"/>
        <end position="62"/>
    </location>
</feature>
<dbReference type="Pfam" id="PF13614">
    <property type="entry name" value="AAA_31"/>
    <property type="match status" value="1"/>
</dbReference>
<evidence type="ECO:0000256" key="1">
    <source>
        <dbReference type="ARBA" id="ARBA00004429"/>
    </source>
</evidence>
<dbReference type="EMBL" id="PVTT01000002">
    <property type="protein sequence ID" value="PRY93153.1"/>
    <property type="molecule type" value="Genomic_DNA"/>
</dbReference>
<organism evidence="22 23">
    <name type="scientific">Hasllibacter halocynthiae</name>
    <dbReference type="NCBI Taxonomy" id="595589"/>
    <lineage>
        <taxon>Bacteria</taxon>
        <taxon>Pseudomonadati</taxon>
        <taxon>Pseudomonadota</taxon>
        <taxon>Alphaproteobacteria</taxon>
        <taxon>Rhodobacterales</taxon>
        <taxon>Roseobacteraceae</taxon>
        <taxon>Hasllibacter</taxon>
    </lineage>
</organism>
<keyword evidence="13 18" id="KW-0472">Membrane</keyword>
<comment type="catalytic activity">
    <reaction evidence="15">
        <text>L-tyrosyl-[protein] + ATP = O-phospho-L-tyrosyl-[protein] + ADP + H(+)</text>
        <dbReference type="Rhea" id="RHEA:10596"/>
        <dbReference type="Rhea" id="RHEA-COMP:10136"/>
        <dbReference type="Rhea" id="RHEA-COMP:20101"/>
        <dbReference type="ChEBI" id="CHEBI:15378"/>
        <dbReference type="ChEBI" id="CHEBI:30616"/>
        <dbReference type="ChEBI" id="CHEBI:46858"/>
        <dbReference type="ChEBI" id="CHEBI:61978"/>
        <dbReference type="ChEBI" id="CHEBI:456216"/>
        <dbReference type="EC" id="2.7.10.2"/>
    </reaction>
</comment>
<dbReference type="GO" id="GO:0005886">
    <property type="term" value="C:plasma membrane"/>
    <property type="evidence" value="ECO:0007669"/>
    <property type="project" value="UniProtKB-SubCell"/>
</dbReference>
<dbReference type="Pfam" id="PF02706">
    <property type="entry name" value="Wzz"/>
    <property type="match status" value="1"/>
</dbReference>
<dbReference type="RefSeq" id="WP_106160769.1">
    <property type="nucleotide sequence ID" value="NZ_PVTT01000002.1"/>
</dbReference>
<dbReference type="InterPro" id="IPR003856">
    <property type="entry name" value="LPS_length_determ_N"/>
</dbReference>
<dbReference type="PANTHER" id="PTHR32309:SF13">
    <property type="entry name" value="FERRIC ENTEROBACTIN TRANSPORT PROTEIN FEPE"/>
    <property type="match status" value="1"/>
</dbReference>